<dbReference type="EMBL" id="ML208281">
    <property type="protein sequence ID" value="TFK72792.1"/>
    <property type="molecule type" value="Genomic_DNA"/>
</dbReference>
<name>A0ACD3B544_9AGAR</name>
<feature type="non-terminal residue" evidence="1">
    <location>
        <position position="59"/>
    </location>
</feature>
<keyword evidence="2" id="KW-1185">Reference proteome</keyword>
<sequence>GFVVPLTYDDPGPCGNFIDGTVSICPQPLHCSNSINLEVGDTTYHQYHMEVNPSRAWYI</sequence>
<evidence type="ECO:0000313" key="1">
    <source>
        <dbReference type="EMBL" id="TFK72792.1"/>
    </source>
</evidence>
<feature type="non-terminal residue" evidence="1">
    <location>
        <position position="1"/>
    </location>
</feature>
<organism evidence="1 2">
    <name type="scientific">Pluteus cervinus</name>
    <dbReference type="NCBI Taxonomy" id="181527"/>
    <lineage>
        <taxon>Eukaryota</taxon>
        <taxon>Fungi</taxon>
        <taxon>Dikarya</taxon>
        <taxon>Basidiomycota</taxon>
        <taxon>Agaricomycotina</taxon>
        <taxon>Agaricomycetes</taxon>
        <taxon>Agaricomycetidae</taxon>
        <taxon>Agaricales</taxon>
        <taxon>Pluteineae</taxon>
        <taxon>Pluteaceae</taxon>
        <taxon>Pluteus</taxon>
    </lineage>
</organism>
<gene>
    <name evidence="1" type="ORF">BDN72DRAFT_722675</name>
</gene>
<proteinExistence type="predicted"/>
<protein>
    <submittedName>
        <fullName evidence="1">Uncharacterized protein</fullName>
    </submittedName>
</protein>
<dbReference type="Proteomes" id="UP000308600">
    <property type="component" value="Unassembled WGS sequence"/>
</dbReference>
<accession>A0ACD3B544</accession>
<evidence type="ECO:0000313" key="2">
    <source>
        <dbReference type="Proteomes" id="UP000308600"/>
    </source>
</evidence>
<reference evidence="1 2" key="1">
    <citation type="journal article" date="2019" name="Nat. Ecol. Evol.">
        <title>Megaphylogeny resolves global patterns of mushroom evolution.</title>
        <authorList>
            <person name="Varga T."/>
            <person name="Krizsan K."/>
            <person name="Foldi C."/>
            <person name="Dima B."/>
            <person name="Sanchez-Garcia M."/>
            <person name="Sanchez-Ramirez S."/>
            <person name="Szollosi G.J."/>
            <person name="Szarkandi J.G."/>
            <person name="Papp V."/>
            <person name="Albert L."/>
            <person name="Andreopoulos W."/>
            <person name="Angelini C."/>
            <person name="Antonin V."/>
            <person name="Barry K.W."/>
            <person name="Bougher N.L."/>
            <person name="Buchanan P."/>
            <person name="Buyck B."/>
            <person name="Bense V."/>
            <person name="Catcheside P."/>
            <person name="Chovatia M."/>
            <person name="Cooper J."/>
            <person name="Damon W."/>
            <person name="Desjardin D."/>
            <person name="Finy P."/>
            <person name="Geml J."/>
            <person name="Haridas S."/>
            <person name="Hughes K."/>
            <person name="Justo A."/>
            <person name="Karasinski D."/>
            <person name="Kautmanova I."/>
            <person name="Kiss B."/>
            <person name="Kocsube S."/>
            <person name="Kotiranta H."/>
            <person name="LaButti K.M."/>
            <person name="Lechner B.E."/>
            <person name="Liimatainen K."/>
            <person name="Lipzen A."/>
            <person name="Lukacs Z."/>
            <person name="Mihaltcheva S."/>
            <person name="Morgado L.N."/>
            <person name="Niskanen T."/>
            <person name="Noordeloos M.E."/>
            <person name="Ohm R.A."/>
            <person name="Ortiz-Santana B."/>
            <person name="Ovrebo C."/>
            <person name="Racz N."/>
            <person name="Riley R."/>
            <person name="Savchenko A."/>
            <person name="Shiryaev A."/>
            <person name="Soop K."/>
            <person name="Spirin V."/>
            <person name="Szebenyi C."/>
            <person name="Tomsovsky M."/>
            <person name="Tulloss R.E."/>
            <person name="Uehling J."/>
            <person name="Grigoriev I.V."/>
            <person name="Vagvolgyi C."/>
            <person name="Papp T."/>
            <person name="Martin F.M."/>
            <person name="Miettinen O."/>
            <person name="Hibbett D.S."/>
            <person name="Nagy L.G."/>
        </authorList>
    </citation>
    <scope>NUCLEOTIDE SEQUENCE [LARGE SCALE GENOMIC DNA]</scope>
    <source>
        <strain evidence="1 2">NL-1719</strain>
    </source>
</reference>